<protein>
    <recommendedName>
        <fullName evidence="4 5">Large ribosomal subunit protein bL33</fullName>
    </recommendedName>
</protein>
<evidence type="ECO:0000256" key="5">
    <source>
        <dbReference type="HAMAP-Rule" id="MF_00294"/>
    </source>
</evidence>
<dbReference type="SUPFAM" id="SSF57829">
    <property type="entry name" value="Zn-binding ribosomal proteins"/>
    <property type="match status" value="1"/>
</dbReference>
<evidence type="ECO:0000256" key="4">
    <source>
        <dbReference type="ARBA" id="ARBA00035176"/>
    </source>
</evidence>
<dbReference type="NCBIfam" id="NF001860">
    <property type="entry name" value="PRK00595.1"/>
    <property type="match status" value="1"/>
</dbReference>
<keyword evidence="3 5" id="KW-0687">Ribonucleoprotein</keyword>
<dbReference type="PANTHER" id="PTHR43168">
    <property type="entry name" value="50S RIBOSOMAL PROTEIN L33, CHLOROPLASTIC"/>
    <property type="match status" value="1"/>
</dbReference>
<dbReference type="Pfam" id="PF00471">
    <property type="entry name" value="Ribosomal_L33"/>
    <property type="match status" value="1"/>
</dbReference>
<dbReference type="GO" id="GO:0006412">
    <property type="term" value="P:translation"/>
    <property type="evidence" value="ECO:0007669"/>
    <property type="project" value="UniProtKB-UniRule"/>
</dbReference>
<dbReference type="InterPro" id="IPR038584">
    <property type="entry name" value="Ribosomal_bL33_sf"/>
</dbReference>
<sequence>MRIVITLACTECGDRNYTTTKNKRNHPERLELRKYCPRLKKYTIHRETR</sequence>
<comment type="caution">
    <text evidence="6">The sequence shown here is derived from an EMBL/GenBank/DDBJ whole genome shotgun (WGS) entry which is preliminary data.</text>
</comment>
<dbReference type="InterPro" id="IPR001705">
    <property type="entry name" value="Ribosomal_bL33"/>
</dbReference>
<keyword evidence="2 5" id="KW-0689">Ribosomal protein</keyword>
<dbReference type="NCBIfam" id="NF001764">
    <property type="entry name" value="PRK00504.1"/>
    <property type="match status" value="1"/>
</dbReference>
<evidence type="ECO:0000313" key="7">
    <source>
        <dbReference type="Proteomes" id="UP000272464"/>
    </source>
</evidence>
<dbReference type="PANTHER" id="PTHR43168:SF2">
    <property type="entry name" value="LARGE RIBOSOMAL SUBUNIT PROTEIN BL33C"/>
    <property type="match status" value="1"/>
</dbReference>
<dbReference type="HAMAP" id="MF_00294">
    <property type="entry name" value="Ribosomal_bL33"/>
    <property type="match status" value="1"/>
</dbReference>
<comment type="similarity">
    <text evidence="1 5">Belongs to the bacterial ribosomal protein bL33 family.</text>
</comment>
<proteinExistence type="inferred from homology"/>
<evidence type="ECO:0000256" key="1">
    <source>
        <dbReference type="ARBA" id="ARBA00007596"/>
    </source>
</evidence>
<reference evidence="6 7" key="1">
    <citation type="submission" date="2018-12" db="EMBL/GenBank/DDBJ databases">
        <authorList>
            <person name="Sun L."/>
            <person name="Chen Z."/>
        </authorList>
    </citation>
    <scope>NUCLEOTIDE SEQUENCE [LARGE SCALE GENOMIC DNA]</scope>
    <source>
        <strain evidence="6 7">3-5-3</strain>
    </source>
</reference>
<dbReference type="GO" id="GO:0005840">
    <property type="term" value="C:ribosome"/>
    <property type="evidence" value="ECO:0007669"/>
    <property type="project" value="UniProtKB-KW"/>
</dbReference>
<dbReference type="EMBL" id="RZNX01000011">
    <property type="protein sequence ID" value="RUT28100.1"/>
    <property type="molecule type" value="Genomic_DNA"/>
</dbReference>
<keyword evidence="7" id="KW-1185">Reference proteome</keyword>
<dbReference type="RefSeq" id="WP_127200644.1">
    <property type="nucleotide sequence ID" value="NZ_RZNX01000011.1"/>
</dbReference>
<dbReference type="InterPro" id="IPR018264">
    <property type="entry name" value="Ribosomal_bL33_CS"/>
</dbReference>
<gene>
    <name evidence="5 6" type="primary">rpmG</name>
    <name evidence="6" type="ORF">EJP77_17965</name>
</gene>
<dbReference type="GO" id="GO:0005737">
    <property type="term" value="C:cytoplasm"/>
    <property type="evidence" value="ECO:0007669"/>
    <property type="project" value="UniProtKB-ARBA"/>
</dbReference>
<evidence type="ECO:0000313" key="6">
    <source>
        <dbReference type="EMBL" id="RUT28100.1"/>
    </source>
</evidence>
<dbReference type="AlphaFoldDB" id="A0A433X286"/>
<dbReference type="OrthoDB" id="197660at2"/>
<name>A0A433X286_9BACL</name>
<dbReference type="Proteomes" id="UP000272464">
    <property type="component" value="Unassembled WGS sequence"/>
</dbReference>
<dbReference type="GO" id="GO:1990904">
    <property type="term" value="C:ribonucleoprotein complex"/>
    <property type="evidence" value="ECO:0007669"/>
    <property type="project" value="UniProtKB-KW"/>
</dbReference>
<dbReference type="InterPro" id="IPR011332">
    <property type="entry name" value="Ribosomal_zn-bd"/>
</dbReference>
<dbReference type="NCBIfam" id="TIGR01023">
    <property type="entry name" value="rpmG_bact"/>
    <property type="match status" value="1"/>
</dbReference>
<dbReference type="GO" id="GO:0003735">
    <property type="term" value="F:structural constituent of ribosome"/>
    <property type="evidence" value="ECO:0007669"/>
    <property type="project" value="InterPro"/>
</dbReference>
<accession>A0A433X286</accession>
<dbReference type="PROSITE" id="PS00582">
    <property type="entry name" value="RIBOSOMAL_L33"/>
    <property type="match status" value="1"/>
</dbReference>
<dbReference type="Gene3D" id="2.20.28.120">
    <property type="entry name" value="Ribosomal protein L33"/>
    <property type="match status" value="1"/>
</dbReference>
<evidence type="ECO:0000256" key="3">
    <source>
        <dbReference type="ARBA" id="ARBA00023274"/>
    </source>
</evidence>
<evidence type="ECO:0000256" key="2">
    <source>
        <dbReference type="ARBA" id="ARBA00022980"/>
    </source>
</evidence>
<organism evidence="6 7">
    <name type="scientific">Paenibacillus zeisoli</name>
    <dbReference type="NCBI Taxonomy" id="2496267"/>
    <lineage>
        <taxon>Bacteria</taxon>
        <taxon>Bacillati</taxon>
        <taxon>Bacillota</taxon>
        <taxon>Bacilli</taxon>
        <taxon>Bacillales</taxon>
        <taxon>Paenibacillaceae</taxon>
        <taxon>Paenibacillus</taxon>
    </lineage>
</organism>